<sequence>MPIGSNLSKLQLKGTHGTSRSRSDNIKKNGFFTGDGRHGSGVYLWATPIDKEITLYCPEVMLAACFAQDRKLSYKDDNDDSVTVIIGNLSIEESQYLNLKNLDTSKKFESFILKYKDELKKEGNQTNQLKKISEICDKFVRFIEKIENRKILVIHTETEIPKSYKTMCEIDQAYHFWLGFNKTNCYIVRKSELIIIEKYLNIGDAYECYQKQTRQ</sequence>
<dbReference type="AlphaFoldDB" id="A0A486XA70"/>
<gene>
    <name evidence="2" type="ORF">NCTC4101_00601</name>
</gene>
<reference evidence="2" key="1">
    <citation type="submission" date="2019-03" db="EMBL/GenBank/DDBJ databases">
        <authorList>
            <consortium name="Pathogen Informatics"/>
        </authorList>
    </citation>
    <scope>NUCLEOTIDE SEQUENCE</scope>
    <source>
        <strain evidence="2">Unknown</strain>
    </source>
</reference>
<protein>
    <submittedName>
        <fullName evidence="2">Uncharacterized protein</fullName>
    </submittedName>
</protein>
<evidence type="ECO:0000256" key="1">
    <source>
        <dbReference type="SAM" id="MobiDB-lite"/>
    </source>
</evidence>
<name>A0A486XA70_9PAST</name>
<evidence type="ECO:0000313" key="2">
    <source>
        <dbReference type="EMBL" id="VGM95239.1"/>
    </source>
</evidence>
<accession>A0A486XA70</accession>
<organism evidence="2">
    <name type="scientific">uncultured Avibacterium sp</name>
    <dbReference type="NCBI Taxonomy" id="1936169"/>
    <lineage>
        <taxon>Bacteria</taxon>
        <taxon>Pseudomonadati</taxon>
        <taxon>Pseudomonadota</taxon>
        <taxon>Gammaproteobacteria</taxon>
        <taxon>Pasteurellales</taxon>
        <taxon>Pasteurellaceae</taxon>
        <taxon>Avibacterium</taxon>
        <taxon>environmental samples</taxon>
    </lineage>
</organism>
<proteinExistence type="predicted"/>
<feature type="region of interest" description="Disordered" evidence="1">
    <location>
        <begin position="1"/>
        <end position="30"/>
    </location>
</feature>
<dbReference type="EMBL" id="CAAHDN010000007">
    <property type="protein sequence ID" value="VGM95239.1"/>
    <property type="molecule type" value="Genomic_DNA"/>
</dbReference>